<comment type="cofactor">
    <cofactor evidence="1">
        <name>Mg(2+)</name>
        <dbReference type="ChEBI" id="CHEBI:18420"/>
    </cofactor>
</comment>
<keyword evidence="10 23" id="KW-0436">Ligase</keyword>
<evidence type="ECO:0000259" key="25">
    <source>
        <dbReference type="Pfam" id="PF08245"/>
    </source>
</evidence>
<dbReference type="SUPFAM" id="SSF53623">
    <property type="entry name" value="MurD-like peptide ligases, catalytic domain"/>
    <property type="match status" value="1"/>
</dbReference>
<evidence type="ECO:0000313" key="27">
    <source>
        <dbReference type="Proteomes" id="UP000271003"/>
    </source>
</evidence>
<dbReference type="GO" id="GO:0005524">
    <property type="term" value="F:ATP binding"/>
    <property type="evidence" value="ECO:0007669"/>
    <property type="project" value="UniProtKB-KW"/>
</dbReference>
<evidence type="ECO:0000256" key="5">
    <source>
        <dbReference type="ARBA" id="ARBA00008276"/>
    </source>
</evidence>
<evidence type="ECO:0000256" key="18">
    <source>
        <dbReference type="ARBA" id="ARBA00032510"/>
    </source>
</evidence>
<dbReference type="PIRSF" id="PIRSF001563">
    <property type="entry name" value="Folylpolyglu_synth"/>
    <property type="match status" value="1"/>
</dbReference>
<evidence type="ECO:0000256" key="13">
    <source>
        <dbReference type="ARBA" id="ARBA00022840"/>
    </source>
</evidence>
<dbReference type="InterPro" id="IPR004101">
    <property type="entry name" value="Mur_ligase_C"/>
</dbReference>
<comment type="catalytic activity">
    <reaction evidence="19">
        <text>(6S)-5,6,7,8-tetrahydrofolyl-(gamma-L-Glu)(n) + L-glutamate + ATP = (6S)-5,6,7,8-tetrahydrofolyl-(gamma-L-Glu)(n+1) + ADP + phosphate + H(+)</text>
        <dbReference type="Rhea" id="RHEA:10580"/>
        <dbReference type="Rhea" id="RHEA-COMP:14738"/>
        <dbReference type="Rhea" id="RHEA-COMP:14740"/>
        <dbReference type="ChEBI" id="CHEBI:15378"/>
        <dbReference type="ChEBI" id="CHEBI:29985"/>
        <dbReference type="ChEBI" id="CHEBI:30616"/>
        <dbReference type="ChEBI" id="CHEBI:43474"/>
        <dbReference type="ChEBI" id="CHEBI:141005"/>
        <dbReference type="ChEBI" id="CHEBI:456216"/>
        <dbReference type="EC" id="6.3.2.17"/>
    </reaction>
</comment>
<comment type="function">
    <text evidence="2">Functions in two distinct reactions of the de novo folate biosynthetic pathway. Catalyzes the addition of a glutamate residue to dihydropteroate (7,8-dihydropteroate or H2Pte) to form dihydrofolate (7,8-dihydrofolate monoglutamate or H2Pte-Glu). Also catalyzes successive additions of L-glutamate to tetrahydrofolate or 10-formyltetrahydrofolate or 5,10-methylenetetrahydrofolate, leading to folylpolyglutamate derivatives.</text>
</comment>
<dbReference type="EC" id="6.3.2.12" evidence="7"/>
<evidence type="ECO:0000256" key="9">
    <source>
        <dbReference type="ARBA" id="ARBA00019357"/>
    </source>
</evidence>
<protein>
    <recommendedName>
        <fullName evidence="9">Dihydrofolate synthase/folylpolyglutamate synthase</fullName>
        <ecNumber evidence="7">6.3.2.12</ecNumber>
        <ecNumber evidence="8">6.3.2.17</ecNumber>
    </recommendedName>
    <alternativeName>
        <fullName evidence="18">Folylpoly-gamma-glutamate synthetase-dihydrofolate synthetase</fullName>
    </alternativeName>
    <alternativeName>
        <fullName evidence="16">Folylpolyglutamate synthetase</fullName>
    </alternativeName>
    <alternativeName>
        <fullName evidence="17">Tetrahydrofolylpolyglutamate synthase</fullName>
    </alternativeName>
</protein>
<name>A0A2Z6IE28_9BURK</name>
<evidence type="ECO:0000256" key="21">
    <source>
        <dbReference type="ARBA" id="ARBA00049035"/>
    </source>
</evidence>
<keyword evidence="13 23" id="KW-0067">ATP-binding</keyword>
<dbReference type="GO" id="GO:0046872">
    <property type="term" value="F:metal ion binding"/>
    <property type="evidence" value="ECO:0007669"/>
    <property type="project" value="UniProtKB-KW"/>
</dbReference>
<comment type="catalytic activity">
    <reaction evidence="21">
        <text>(6R)-5,10-methylenetetrahydrofolyl-(gamma-L-Glu)(n) + L-glutamate + ATP = (6R)-5,10-methylenetetrahydrofolyl-(gamma-L-Glu)(n+1) + ADP + phosphate + H(+)</text>
        <dbReference type="Rhea" id="RHEA:51912"/>
        <dbReference type="Rhea" id="RHEA-COMP:13257"/>
        <dbReference type="Rhea" id="RHEA-COMP:13258"/>
        <dbReference type="ChEBI" id="CHEBI:15378"/>
        <dbReference type="ChEBI" id="CHEBI:29985"/>
        <dbReference type="ChEBI" id="CHEBI:30616"/>
        <dbReference type="ChEBI" id="CHEBI:43474"/>
        <dbReference type="ChEBI" id="CHEBI:136572"/>
        <dbReference type="ChEBI" id="CHEBI:456216"/>
        <dbReference type="EC" id="6.3.2.17"/>
    </reaction>
</comment>
<sequence length="438" mass="48253">MTSYATLDDWLAHIEALHAKPIDMGLERMREMVRRMDIRFSCPVVTVAGTNGKGSTCAMLESIYGAAGYRTGMHTSPHLLRFNERARIFGREATDEELSEVFEEVERARGDMTLSYFEFTALGILKLFQRSNLDVVILEVGLGGRLDAVNVIDPTAAIITTIGIDHTAFLGTTREAIGLEKAHIYRPGIPSLCADADVPATVSDHAEAIKADFRRVGRDFAVEVREDGTFDFRGRTLKFDALPKPALEGENQYRNAAGVLGIVDALVEKLPVERRAVEAGLTNVRITARFEHVTDTPCRTILDVGHNPQAAEVLRRNIDLTRREGETTLAVFGMLHDKDMRRVAEILRSSFDAWFVASLTGPRAASAEELSGAMREAGVESDRIRTYESVEKALAAARHEALQIGARAGNRTVRIIVFGSFVTVTAALEVLAREGVRR</sequence>
<evidence type="ECO:0000256" key="6">
    <source>
        <dbReference type="ARBA" id="ARBA00011245"/>
    </source>
</evidence>
<evidence type="ECO:0000256" key="14">
    <source>
        <dbReference type="ARBA" id="ARBA00022842"/>
    </source>
</evidence>
<dbReference type="FunFam" id="3.40.1190.10:FF:000004">
    <property type="entry name" value="Dihydrofolate synthase/folylpolyglutamate synthase"/>
    <property type="match status" value="1"/>
</dbReference>
<feature type="domain" description="Mur ligase C-terminal" evidence="24">
    <location>
        <begin position="289"/>
        <end position="401"/>
    </location>
</feature>
<dbReference type="InterPro" id="IPR036615">
    <property type="entry name" value="Mur_ligase_C_dom_sf"/>
</dbReference>
<proteinExistence type="inferred from homology"/>
<keyword evidence="14" id="KW-0460">Magnesium</keyword>
<comment type="similarity">
    <text evidence="5 23">Belongs to the folylpolyglutamate synthase family.</text>
</comment>
<dbReference type="GO" id="GO:0008841">
    <property type="term" value="F:dihydrofolate synthase activity"/>
    <property type="evidence" value="ECO:0007669"/>
    <property type="project" value="UniProtKB-EC"/>
</dbReference>
<dbReference type="PANTHER" id="PTHR11136:SF0">
    <property type="entry name" value="DIHYDROFOLATE SYNTHETASE-RELATED"/>
    <property type="match status" value="1"/>
</dbReference>
<keyword evidence="27" id="KW-1185">Reference proteome</keyword>
<dbReference type="InterPro" id="IPR036565">
    <property type="entry name" value="Mur-like_cat_sf"/>
</dbReference>
<dbReference type="RefSeq" id="WP_120177456.1">
    <property type="nucleotide sequence ID" value="NZ_AP018786.1"/>
</dbReference>
<keyword evidence="12 23" id="KW-0547">Nucleotide-binding</keyword>
<evidence type="ECO:0000256" key="11">
    <source>
        <dbReference type="ARBA" id="ARBA00022723"/>
    </source>
</evidence>
<dbReference type="Proteomes" id="UP000271003">
    <property type="component" value="Chromosome"/>
</dbReference>
<dbReference type="GO" id="GO:0046656">
    <property type="term" value="P:folic acid biosynthetic process"/>
    <property type="evidence" value="ECO:0007669"/>
    <property type="project" value="UniProtKB-KW"/>
</dbReference>
<dbReference type="InterPro" id="IPR013221">
    <property type="entry name" value="Mur_ligase_cen"/>
</dbReference>
<evidence type="ECO:0000256" key="1">
    <source>
        <dbReference type="ARBA" id="ARBA00001946"/>
    </source>
</evidence>
<dbReference type="AlphaFoldDB" id="A0A2Z6IE28"/>
<dbReference type="NCBIfam" id="TIGR01499">
    <property type="entry name" value="folC"/>
    <property type="match status" value="1"/>
</dbReference>
<dbReference type="UniPathway" id="UPA00077">
    <property type="reaction ID" value="UER00157"/>
</dbReference>
<evidence type="ECO:0000313" key="26">
    <source>
        <dbReference type="EMBL" id="BBF23897.1"/>
    </source>
</evidence>
<feature type="domain" description="Mur ligase central" evidence="25">
    <location>
        <begin position="47"/>
        <end position="185"/>
    </location>
</feature>
<evidence type="ECO:0000259" key="24">
    <source>
        <dbReference type="Pfam" id="PF02875"/>
    </source>
</evidence>
<dbReference type="PANTHER" id="PTHR11136">
    <property type="entry name" value="FOLYLPOLYGLUTAMATE SYNTHASE-RELATED"/>
    <property type="match status" value="1"/>
</dbReference>
<comment type="catalytic activity">
    <reaction evidence="20">
        <text>10-formyltetrahydrofolyl-(gamma-L-Glu)(n) + L-glutamate + ATP = 10-formyltetrahydrofolyl-(gamma-L-Glu)(n+1) + ADP + phosphate + H(+)</text>
        <dbReference type="Rhea" id="RHEA:51904"/>
        <dbReference type="Rhea" id="RHEA-COMP:13088"/>
        <dbReference type="Rhea" id="RHEA-COMP:14300"/>
        <dbReference type="ChEBI" id="CHEBI:15378"/>
        <dbReference type="ChEBI" id="CHEBI:29985"/>
        <dbReference type="ChEBI" id="CHEBI:30616"/>
        <dbReference type="ChEBI" id="CHEBI:43474"/>
        <dbReference type="ChEBI" id="CHEBI:134413"/>
        <dbReference type="ChEBI" id="CHEBI:456216"/>
        <dbReference type="EC" id="6.3.2.17"/>
    </reaction>
</comment>
<evidence type="ECO:0000256" key="15">
    <source>
        <dbReference type="ARBA" id="ARBA00022909"/>
    </source>
</evidence>
<comment type="catalytic activity">
    <reaction evidence="22">
        <text>7,8-dihydropteroate + L-glutamate + ATP = 7,8-dihydrofolate + ADP + phosphate + H(+)</text>
        <dbReference type="Rhea" id="RHEA:23584"/>
        <dbReference type="ChEBI" id="CHEBI:15378"/>
        <dbReference type="ChEBI" id="CHEBI:17839"/>
        <dbReference type="ChEBI" id="CHEBI:29985"/>
        <dbReference type="ChEBI" id="CHEBI:30616"/>
        <dbReference type="ChEBI" id="CHEBI:43474"/>
        <dbReference type="ChEBI" id="CHEBI:57451"/>
        <dbReference type="ChEBI" id="CHEBI:456216"/>
        <dbReference type="EC" id="6.3.2.12"/>
    </reaction>
</comment>
<dbReference type="NCBIfam" id="NF008101">
    <property type="entry name" value="PRK10846.1"/>
    <property type="match status" value="1"/>
</dbReference>
<dbReference type="EMBL" id="AP018786">
    <property type="protein sequence ID" value="BBF23897.1"/>
    <property type="molecule type" value="Genomic_DNA"/>
</dbReference>
<evidence type="ECO:0000256" key="2">
    <source>
        <dbReference type="ARBA" id="ARBA00002714"/>
    </source>
</evidence>
<dbReference type="Gene3D" id="3.40.1190.10">
    <property type="entry name" value="Mur-like, catalytic domain"/>
    <property type="match status" value="1"/>
</dbReference>
<reference evidence="26 27" key="1">
    <citation type="journal article" date="2018" name="Int. J. Syst. Evol. Microbiol.">
        <title>Mesosutterella multiformis gen. nov., sp. nov., a member of the family Sutterellaceae and Sutterella megalosphaeroides sp. nov., isolated from human faeces.</title>
        <authorList>
            <person name="Sakamoto M."/>
            <person name="Ikeyama N."/>
            <person name="Kunihiro T."/>
            <person name="Iino T."/>
            <person name="Yuki M."/>
            <person name="Ohkuma M."/>
        </authorList>
    </citation>
    <scope>NUCLEOTIDE SEQUENCE [LARGE SCALE GENOMIC DNA]</scope>
    <source>
        <strain evidence="26 27">6FBBBH3</strain>
    </source>
</reference>
<evidence type="ECO:0000256" key="3">
    <source>
        <dbReference type="ARBA" id="ARBA00004799"/>
    </source>
</evidence>
<evidence type="ECO:0000256" key="23">
    <source>
        <dbReference type="PIRNR" id="PIRNR001563"/>
    </source>
</evidence>
<keyword evidence="15" id="KW-0289">Folate biosynthesis</keyword>
<gene>
    <name evidence="26" type="primary">folC</name>
    <name evidence="26" type="ORF">SUTMEG_17880</name>
</gene>
<evidence type="ECO:0000256" key="12">
    <source>
        <dbReference type="ARBA" id="ARBA00022741"/>
    </source>
</evidence>
<dbReference type="GO" id="GO:0004326">
    <property type="term" value="F:tetrahydrofolylpolyglutamate synthase activity"/>
    <property type="evidence" value="ECO:0007669"/>
    <property type="project" value="UniProtKB-EC"/>
</dbReference>
<evidence type="ECO:0000256" key="17">
    <source>
        <dbReference type="ARBA" id="ARBA00030592"/>
    </source>
</evidence>
<evidence type="ECO:0000256" key="20">
    <source>
        <dbReference type="ARBA" id="ARBA00047808"/>
    </source>
</evidence>
<dbReference type="KEGG" id="sutt:SUTMEG_17880"/>
<dbReference type="OrthoDB" id="9809356at2"/>
<dbReference type="GO" id="GO:0005737">
    <property type="term" value="C:cytoplasm"/>
    <property type="evidence" value="ECO:0007669"/>
    <property type="project" value="TreeGrafter"/>
</dbReference>
<comment type="pathway">
    <text evidence="4">Cofactor biosynthesis; tetrahydrofolylpolyglutamate biosynthesis.</text>
</comment>
<evidence type="ECO:0000256" key="10">
    <source>
        <dbReference type="ARBA" id="ARBA00022598"/>
    </source>
</evidence>
<evidence type="ECO:0000256" key="4">
    <source>
        <dbReference type="ARBA" id="ARBA00005150"/>
    </source>
</evidence>
<dbReference type="Pfam" id="PF02875">
    <property type="entry name" value="Mur_ligase_C"/>
    <property type="match status" value="1"/>
</dbReference>
<evidence type="ECO:0000256" key="7">
    <source>
        <dbReference type="ARBA" id="ARBA00013023"/>
    </source>
</evidence>
<dbReference type="SUPFAM" id="SSF53244">
    <property type="entry name" value="MurD-like peptide ligases, peptide-binding domain"/>
    <property type="match status" value="1"/>
</dbReference>
<keyword evidence="11" id="KW-0479">Metal-binding</keyword>
<accession>A0A2Z6IE28</accession>
<dbReference type="Pfam" id="PF08245">
    <property type="entry name" value="Mur_ligase_M"/>
    <property type="match status" value="1"/>
</dbReference>
<dbReference type="GO" id="GO:0046654">
    <property type="term" value="P:tetrahydrofolate biosynthetic process"/>
    <property type="evidence" value="ECO:0007669"/>
    <property type="project" value="UniProtKB-UniPathway"/>
</dbReference>
<comment type="subunit">
    <text evidence="6">Monomer.</text>
</comment>
<evidence type="ECO:0000256" key="22">
    <source>
        <dbReference type="ARBA" id="ARBA00049161"/>
    </source>
</evidence>
<organism evidence="26 27">
    <name type="scientific">Sutterella megalosphaeroides</name>
    <dbReference type="NCBI Taxonomy" id="2494234"/>
    <lineage>
        <taxon>Bacteria</taxon>
        <taxon>Pseudomonadati</taxon>
        <taxon>Pseudomonadota</taxon>
        <taxon>Betaproteobacteria</taxon>
        <taxon>Burkholderiales</taxon>
        <taxon>Sutterellaceae</taxon>
        <taxon>Sutterella</taxon>
    </lineage>
</organism>
<evidence type="ECO:0000256" key="16">
    <source>
        <dbReference type="ARBA" id="ARBA00030048"/>
    </source>
</evidence>
<evidence type="ECO:0000256" key="8">
    <source>
        <dbReference type="ARBA" id="ARBA00013025"/>
    </source>
</evidence>
<dbReference type="EC" id="6.3.2.17" evidence="8"/>
<comment type="pathway">
    <text evidence="3">Cofactor biosynthesis; tetrahydrofolate biosynthesis; 7,8-dihydrofolate from 2-amino-4-hydroxy-6-hydroxymethyl-7,8-dihydropteridine diphosphate and 4-aminobenzoate: step 2/2.</text>
</comment>
<evidence type="ECO:0000256" key="19">
    <source>
        <dbReference type="ARBA" id="ARBA00047493"/>
    </source>
</evidence>
<dbReference type="InterPro" id="IPR001645">
    <property type="entry name" value="Folylpolyglutamate_synth"/>
</dbReference>
<dbReference type="Gene3D" id="3.90.190.20">
    <property type="entry name" value="Mur ligase, C-terminal domain"/>
    <property type="match status" value="1"/>
</dbReference>